<evidence type="ECO:0000313" key="2">
    <source>
        <dbReference type="Proteomes" id="UP000657177"/>
    </source>
</evidence>
<reference evidence="1" key="1">
    <citation type="submission" date="2020-06" db="EMBL/GenBank/DDBJ databases">
        <title>Novel chitinolytic bacterium.</title>
        <authorList>
            <person name="Ungkulpasvich U."/>
            <person name="Kosugi A."/>
            <person name="Uke A."/>
        </authorList>
    </citation>
    <scope>NUCLEOTIDE SEQUENCE</scope>
    <source>
        <strain evidence="1">UUS1-1</strain>
    </source>
</reference>
<keyword evidence="2" id="KW-1185">Reference proteome</keyword>
<comment type="caution">
    <text evidence="1">The sequence shown here is derived from an EMBL/GenBank/DDBJ whole genome shotgun (WGS) entry which is preliminary data.</text>
</comment>
<dbReference type="Gene3D" id="3.40.50.720">
    <property type="entry name" value="NAD(P)-binding Rossmann-like Domain"/>
    <property type="match status" value="1"/>
</dbReference>
<accession>A0A8J6I0I8</accession>
<dbReference type="Proteomes" id="UP000657177">
    <property type="component" value="Unassembled WGS sequence"/>
</dbReference>
<organism evidence="1 2">
    <name type="scientific">Capillibacterium thermochitinicola</name>
    <dbReference type="NCBI Taxonomy" id="2699427"/>
    <lineage>
        <taxon>Bacteria</taxon>
        <taxon>Bacillati</taxon>
        <taxon>Bacillota</taxon>
        <taxon>Capillibacterium</taxon>
    </lineage>
</organism>
<gene>
    <name evidence="1" type="ORF">G5B42_00575</name>
</gene>
<dbReference type="EMBL" id="JAAKDE010000001">
    <property type="protein sequence ID" value="MBA2132059.1"/>
    <property type="molecule type" value="Genomic_DNA"/>
</dbReference>
<evidence type="ECO:0000313" key="1">
    <source>
        <dbReference type="EMBL" id="MBA2132059.1"/>
    </source>
</evidence>
<name>A0A8J6I0I8_9FIRM</name>
<proteinExistence type="predicted"/>
<sequence>MWGIWNFAPVALKVPETVCVEHVHLRESLMLLSFMLKQKREEVINQKK</sequence>
<protein>
    <submittedName>
        <fullName evidence="1">Uncharacterized protein</fullName>
    </submittedName>
</protein>
<dbReference type="AlphaFoldDB" id="A0A8J6I0I8"/>